<sequence length="56" mass="5992">MFAFNSIGYYLSTQVVGHGTPALAGFVAFPRYSLATAPSKSEIPTDKRSHTSVSRA</sequence>
<organism evidence="1 2">
    <name type="scientific">Natronorubrum thiooxidans</name>
    <dbReference type="NCBI Taxonomy" id="308853"/>
    <lineage>
        <taxon>Archaea</taxon>
        <taxon>Methanobacteriati</taxon>
        <taxon>Methanobacteriota</taxon>
        <taxon>Stenosarchaea group</taxon>
        <taxon>Halobacteria</taxon>
        <taxon>Halobacteriales</taxon>
        <taxon>Natrialbaceae</taxon>
        <taxon>Natronorubrum</taxon>
    </lineage>
</organism>
<gene>
    <name evidence="1" type="ORF">SAMN05421752_11151</name>
</gene>
<proteinExistence type="predicted"/>
<name>A0A1N7GCL0_9EURY</name>
<evidence type="ECO:0000313" key="2">
    <source>
        <dbReference type="Proteomes" id="UP000185936"/>
    </source>
</evidence>
<dbReference type="EMBL" id="FTNR01000011">
    <property type="protein sequence ID" value="SIS10321.1"/>
    <property type="molecule type" value="Genomic_DNA"/>
</dbReference>
<dbReference type="AlphaFoldDB" id="A0A1N7GCL0"/>
<evidence type="ECO:0000313" key="1">
    <source>
        <dbReference type="EMBL" id="SIS10321.1"/>
    </source>
</evidence>
<protein>
    <submittedName>
        <fullName evidence="1">Uncharacterized protein</fullName>
    </submittedName>
</protein>
<accession>A0A1N7GCL0</accession>
<dbReference type="Proteomes" id="UP000185936">
    <property type="component" value="Unassembled WGS sequence"/>
</dbReference>
<reference evidence="2" key="1">
    <citation type="submission" date="2017-01" db="EMBL/GenBank/DDBJ databases">
        <authorList>
            <person name="Varghese N."/>
            <person name="Submissions S."/>
        </authorList>
    </citation>
    <scope>NUCLEOTIDE SEQUENCE [LARGE SCALE GENOMIC DNA]</scope>
    <source>
        <strain evidence="2">type strain: HArc-</strain>
    </source>
</reference>
<keyword evidence="2" id="KW-1185">Reference proteome</keyword>